<evidence type="ECO:0000313" key="3">
    <source>
        <dbReference type="EMBL" id="MDW8803101.1"/>
    </source>
</evidence>
<comment type="caution">
    <text evidence="3">The sequence shown here is derived from an EMBL/GenBank/DDBJ whole genome shotgun (WGS) entry which is preliminary data.</text>
</comment>
<evidence type="ECO:0000256" key="1">
    <source>
        <dbReference type="SAM" id="MobiDB-lite"/>
    </source>
</evidence>
<feature type="compositionally biased region" description="Basic and acidic residues" evidence="1">
    <location>
        <begin position="308"/>
        <end position="325"/>
    </location>
</feature>
<name>A0ABU4JYA8_9CLOT</name>
<gene>
    <name evidence="3" type="ORF">P8V03_18345</name>
</gene>
<dbReference type="InterPro" id="IPR025584">
    <property type="entry name" value="Cthe_2159"/>
</dbReference>
<feature type="region of interest" description="Disordered" evidence="1">
    <location>
        <begin position="627"/>
        <end position="671"/>
    </location>
</feature>
<feature type="compositionally biased region" description="Gly residues" evidence="1">
    <location>
        <begin position="633"/>
        <end position="644"/>
    </location>
</feature>
<protein>
    <submittedName>
        <fullName evidence="3">Carbohydrate-binding domain-containing protein</fullName>
    </submittedName>
</protein>
<sequence length="671" mass="69179">MNRRSIYYKLVTALVCTTFLYACSPNTSTKTTTGTGAATQTKASIIGDKAIKTVIGGVVTYDKDDYYSDWKKENPNYIELKGTTANLKGSGAEVKDGKVTITSAGVYAISGKLDNGQIIVDVKDKGTVKLVLNGAEIKNSNNAPIYVKNAGKTIISLQEGTENSIIDGEKYVLADASTDEPSAAIFSKDNLVINGKGKLTVKGNYKDGITSKDDLKITGGNILITAVDDGLVGRDILAVKEGSITIESGGDAVKSTNDTDNTKGIVAIDNGVFNLKAEKDGIQAETAVLIADGSFNITTGGGSAVGTKKAEEGMKGPMDNKDKNTAEANTETETESKKAIKASSDIGIAGGTFSIDSADDSIHSNNNAIIEGGNFTITSGDDGIHADTTLGIKGGKINITKSYEGIEASIVTISEGEIYVTSSDDGINAGGGADGSSTEGRPGQNNFSSSGNNKLNINGGYVVVNSTGDGLDANGSIYMTKGTVVVSGPTSNGNGALDYDETFEMTGGLLVSSGSSGMAQGPSDTSTQYSIVMNYPQTQLAGTIVNLQDSTGKTLATFAPVKDYQTVVISSPELKKGGTYTLYSGGKSTGAEKGGLYTDGKYENGTKVVEFTISNSVTWLNESGVTTAKSFNPGGGHGGQGGPRGQRPSGMQGENPAGSQDQVPPAEQSQQ</sequence>
<feature type="region of interest" description="Disordered" evidence="1">
    <location>
        <begin position="302"/>
        <end position="331"/>
    </location>
</feature>
<dbReference type="Pfam" id="PF14262">
    <property type="entry name" value="Cthe_2159"/>
    <property type="match status" value="1"/>
</dbReference>
<dbReference type="Proteomes" id="UP001281656">
    <property type="component" value="Unassembled WGS sequence"/>
</dbReference>
<reference evidence="3 4" key="1">
    <citation type="submission" date="2023-04" db="EMBL/GenBank/DDBJ databases">
        <title>Clostridium tannerae sp. nov., isolated from the fecal material of an alpaca.</title>
        <authorList>
            <person name="Miller S."/>
            <person name="Hendry M."/>
            <person name="King J."/>
            <person name="Sankaranarayanan K."/>
            <person name="Lawson P.A."/>
        </authorList>
    </citation>
    <scope>NUCLEOTIDE SEQUENCE [LARGE SCALE GENOMIC DNA]</scope>
    <source>
        <strain evidence="3 4">A1-XYC3</strain>
    </source>
</reference>
<feature type="compositionally biased region" description="Polar residues" evidence="1">
    <location>
        <begin position="443"/>
        <end position="452"/>
    </location>
</feature>
<dbReference type="EMBL" id="JARUJP010000041">
    <property type="protein sequence ID" value="MDW8803101.1"/>
    <property type="molecule type" value="Genomic_DNA"/>
</dbReference>
<feature type="region of interest" description="Disordered" evidence="1">
    <location>
        <begin position="429"/>
        <end position="452"/>
    </location>
</feature>
<keyword evidence="4" id="KW-1185">Reference proteome</keyword>
<proteinExistence type="predicted"/>
<dbReference type="PROSITE" id="PS51257">
    <property type="entry name" value="PROKAR_LIPOPROTEIN"/>
    <property type="match status" value="1"/>
</dbReference>
<organism evidence="3 4">
    <name type="scientific">Clostridium tanneri</name>
    <dbReference type="NCBI Taxonomy" id="3037988"/>
    <lineage>
        <taxon>Bacteria</taxon>
        <taxon>Bacillati</taxon>
        <taxon>Bacillota</taxon>
        <taxon>Clostridia</taxon>
        <taxon>Eubacteriales</taxon>
        <taxon>Clostridiaceae</taxon>
        <taxon>Clostridium</taxon>
    </lineage>
</organism>
<evidence type="ECO:0000256" key="2">
    <source>
        <dbReference type="SAM" id="SignalP"/>
    </source>
</evidence>
<keyword evidence="2" id="KW-0732">Signal</keyword>
<feature type="compositionally biased region" description="Polar residues" evidence="1">
    <location>
        <begin position="657"/>
        <end position="671"/>
    </location>
</feature>
<evidence type="ECO:0000313" key="4">
    <source>
        <dbReference type="Proteomes" id="UP001281656"/>
    </source>
</evidence>
<dbReference type="RefSeq" id="WP_318799278.1">
    <property type="nucleotide sequence ID" value="NZ_JARUJP010000041.1"/>
</dbReference>
<feature type="signal peptide" evidence="2">
    <location>
        <begin position="1"/>
        <end position="22"/>
    </location>
</feature>
<accession>A0ABU4JYA8</accession>
<feature type="chain" id="PRO_5046275187" evidence="2">
    <location>
        <begin position="23"/>
        <end position="671"/>
    </location>
</feature>